<reference evidence="12" key="1">
    <citation type="submission" date="2022-10" db="EMBL/GenBank/DDBJ databases">
        <title>Genome assembly of Pristionchus species.</title>
        <authorList>
            <person name="Yoshida K."/>
            <person name="Sommer R.J."/>
        </authorList>
    </citation>
    <scope>NUCLEOTIDE SEQUENCE [LARGE SCALE GENOMIC DNA]</scope>
    <source>
        <strain evidence="12">RS5460</strain>
    </source>
</reference>
<keyword evidence="5" id="KW-0949">S-adenosyl-L-methionine</keyword>
<dbReference type="PANTHER" id="PTHR46223">
    <property type="entry name" value="HISTONE-LYSINE N-METHYLTRANSFERASE SUV39H"/>
    <property type="match status" value="1"/>
</dbReference>
<dbReference type="InterPro" id="IPR046341">
    <property type="entry name" value="SET_dom_sf"/>
</dbReference>
<evidence type="ECO:0000313" key="12">
    <source>
        <dbReference type="Proteomes" id="UP001328107"/>
    </source>
</evidence>
<evidence type="ECO:0000256" key="4">
    <source>
        <dbReference type="ARBA" id="ARBA00022679"/>
    </source>
</evidence>
<keyword evidence="4" id="KW-0808">Transferase</keyword>
<gene>
    <name evidence="11" type="ORF">PMAYCL1PPCAC_18552</name>
</gene>
<dbReference type="SMART" id="SM00317">
    <property type="entry name" value="SET"/>
    <property type="match status" value="1"/>
</dbReference>
<dbReference type="InterPro" id="IPR050973">
    <property type="entry name" value="H3K9_Histone-Lys_N-MTase"/>
</dbReference>
<keyword evidence="3" id="KW-0489">Methyltransferase</keyword>
<evidence type="ECO:0000259" key="9">
    <source>
        <dbReference type="PROSITE" id="PS50867"/>
    </source>
</evidence>
<dbReference type="Pfam" id="PF05033">
    <property type="entry name" value="Pre-SET"/>
    <property type="match status" value="1"/>
</dbReference>
<dbReference type="Gene3D" id="2.170.270.10">
    <property type="entry name" value="SET domain"/>
    <property type="match status" value="1"/>
</dbReference>
<feature type="domain" description="Post-SET" evidence="10">
    <location>
        <begin position="229"/>
        <end position="245"/>
    </location>
</feature>
<dbReference type="InterPro" id="IPR007728">
    <property type="entry name" value="Pre-SET_dom"/>
</dbReference>
<comment type="caution">
    <text evidence="11">The sequence shown here is derived from an EMBL/GenBank/DDBJ whole genome shotgun (WGS) entry which is preliminary data.</text>
</comment>
<dbReference type="InterPro" id="IPR003616">
    <property type="entry name" value="Post-SET_dom"/>
</dbReference>
<evidence type="ECO:0000256" key="1">
    <source>
        <dbReference type="ARBA" id="ARBA00004286"/>
    </source>
</evidence>
<evidence type="ECO:0008006" key="13">
    <source>
        <dbReference type="Google" id="ProtNLM"/>
    </source>
</evidence>
<dbReference type="GO" id="GO:0005694">
    <property type="term" value="C:chromosome"/>
    <property type="evidence" value="ECO:0007669"/>
    <property type="project" value="UniProtKB-SubCell"/>
</dbReference>
<organism evidence="11 12">
    <name type="scientific">Pristionchus mayeri</name>
    <dbReference type="NCBI Taxonomy" id="1317129"/>
    <lineage>
        <taxon>Eukaryota</taxon>
        <taxon>Metazoa</taxon>
        <taxon>Ecdysozoa</taxon>
        <taxon>Nematoda</taxon>
        <taxon>Chromadorea</taxon>
        <taxon>Rhabditida</taxon>
        <taxon>Rhabditina</taxon>
        <taxon>Diplogasteromorpha</taxon>
        <taxon>Diplogasteroidea</taxon>
        <taxon>Neodiplogasteridae</taxon>
        <taxon>Pristionchus</taxon>
    </lineage>
</organism>
<evidence type="ECO:0000256" key="7">
    <source>
        <dbReference type="ARBA" id="ARBA00022833"/>
    </source>
</evidence>
<feature type="domain" description="SET" evidence="8">
    <location>
        <begin position="92"/>
        <end position="217"/>
    </location>
</feature>
<evidence type="ECO:0000256" key="2">
    <source>
        <dbReference type="ARBA" id="ARBA00022454"/>
    </source>
</evidence>
<keyword evidence="6" id="KW-0479">Metal-binding</keyword>
<dbReference type="AlphaFoldDB" id="A0AAN5I1E7"/>
<dbReference type="GO" id="GO:0008270">
    <property type="term" value="F:zinc ion binding"/>
    <property type="evidence" value="ECO:0007669"/>
    <property type="project" value="InterPro"/>
</dbReference>
<dbReference type="PANTHER" id="PTHR46223:SF3">
    <property type="entry name" value="HISTONE-LYSINE N-METHYLTRANSFERASE SET-23"/>
    <property type="match status" value="1"/>
</dbReference>
<dbReference type="InterPro" id="IPR001214">
    <property type="entry name" value="SET_dom"/>
</dbReference>
<sequence length="252" mass="27703">QMEFDYTPYTVASDSIDFDLLECTMEGCDCDGECTAASFCSCIRSSMDNYNEGGRLMEGRESDSAPLLECHDSCSCVAMGCRNRRVQLGVKRKVEIRPSEGKGMGLFAVERIQRGEFVCEYAGEMVSKEEVERRKEEEGLSRQHNYVLTVKEHCADSTLHTWFIDPSRKGNIGRFCNHSCDPCLGVVVLRVGTIAPIVGLFALRDIPAGSELCYDYGESAMEGGEGGEGRKSCKCEASGCRGWLPLSSSATE</sequence>
<keyword evidence="7" id="KW-0862">Zinc</keyword>
<dbReference type="Pfam" id="PF00856">
    <property type="entry name" value="SET"/>
    <property type="match status" value="1"/>
</dbReference>
<dbReference type="PROSITE" id="PS50868">
    <property type="entry name" value="POST_SET"/>
    <property type="match status" value="1"/>
</dbReference>
<dbReference type="GO" id="GO:0032259">
    <property type="term" value="P:methylation"/>
    <property type="evidence" value="ECO:0007669"/>
    <property type="project" value="UniProtKB-KW"/>
</dbReference>
<dbReference type="GO" id="GO:0042054">
    <property type="term" value="F:histone methyltransferase activity"/>
    <property type="evidence" value="ECO:0007669"/>
    <property type="project" value="InterPro"/>
</dbReference>
<feature type="non-terminal residue" evidence="11">
    <location>
        <position position="1"/>
    </location>
</feature>
<evidence type="ECO:0000256" key="3">
    <source>
        <dbReference type="ARBA" id="ARBA00022603"/>
    </source>
</evidence>
<name>A0AAN5I1E7_9BILA</name>
<feature type="domain" description="Pre-SET" evidence="9">
    <location>
        <begin position="26"/>
        <end position="89"/>
    </location>
</feature>
<proteinExistence type="predicted"/>
<dbReference type="Proteomes" id="UP001328107">
    <property type="component" value="Unassembled WGS sequence"/>
</dbReference>
<evidence type="ECO:0000313" key="11">
    <source>
        <dbReference type="EMBL" id="GMR48357.1"/>
    </source>
</evidence>
<dbReference type="PROSITE" id="PS50280">
    <property type="entry name" value="SET"/>
    <property type="match status" value="1"/>
</dbReference>
<evidence type="ECO:0000259" key="8">
    <source>
        <dbReference type="PROSITE" id="PS50280"/>
    </source>
</evidence>
<dbReference type="SUPFAM" id="SSF82199">
    <property type="entry name" value="SET domain"/>
    <property type="match status" value="1"/>
</dbReference>
<dbReference type="PROSITE" id="PS50867">
    <property type="entry name" value="PRE_SET"/>
    <property type="match status" value="1"/>
</dbReference>
<evidence type="ECO:0000259" key="10">
    <source>
        <dbReference type="PROSITE" id="PS50868"/>
    </source>
</evidence>
<dbReference type="GO" id="GO:0005634">
    <property type="term" value="C:nucleus"/>
    <property type="evidence" value="ECO:0007669"/>
    <property type="project" value="InterPro"/>
</dbReference>
<evidence type="ECO:0000256" key="5">
    <source>
        <dbReference type="ARBA" id="ARBA00022691"/>
    </source>
</evidence>
<comment type="subcellular location">
    <subcellularLocation>
        <location evidence="1">Chromosome</location>
    </subcellularLocation>
</comment>
<accession>A0AAN5I1E7</accession>
<keyword evidence="2" id="KW-0158">Chromosome</keyword>
<dbReference type="EMBL" id="BTRK01000004">
    <property type="protein sequence ID" value="GMR48357.1"/>
    <property type="molecule type" value="Genomic_DNA"/>
</dbReference>
<protein>
    <recommendedName>
        <fullName evidence="13">SET domain-containing protein</fullName>
    </recommendedName>
</protein>
<keyword evidence="12" id="KW-1185">Reference proteome</keyword>
<evidence type="ECO:0000256" key="6">
    <source>
        <dbReference type="ARBA" id="ARBA00022723"/>
    </source>
</evidence>